<dbReference type="Pfam" id="PF04468">
    <property type="entry name" value="PSP1"/>
    <property type="match status" value="1"/>
</dbReference>
<proteinExistence type="predicted"/>
<dbReference type="OrthoDB" id="241863at2759"/>
<dbReference type="AlphaFoldDB" id="A0A3R7KIC4"/>
<dbReference type="RefSeq" id="XP_029240266.1">
    <property type="nucleotide sequence ID" value="XM_029380034.1"/>
</dbReference>
<evidence type="ECO:0000313" key="4">
    <source>
        <dbReference type="Proteomes" id="UP000283634"/>
    </source>
</evidence>
<dbReference type="GeneID" id="40326987"/>
<gene>
    <name evidence="3" type="ORF">TraAM80_03054</name>
</gene>
<dbReference type="PANTHER" id="PTHR43830:SF19">
    <property type="entry name" value="PSP1 C-TERMINAL DOMAIN-CONTAINING PROTEIN"/>
    <property type="match status" value="1"/>
</dbReference>
<dbReference type="PANTHER" id="PTHR43830">
    <property type="entry name" value="PROTEIN PSP1"/>
    <property type="match status" value="1"/>
</dbReference>
<name>A0A3R7KIC4_TRYRA</name>
<evidence type="ECO:0000313" key="3">
    <source>
        <dbReference type="EMBL" id="RNF08198.1"/>
    </source>
</evidence>
<dbReference type="PROSITE" id="PS51411">
    <property type="entry name" value="PSP1_C"/>
    <property type="match status" value="1"/>
</dbReference>
<dbReference type="VEuPathDB" id="TriTrypDB:TRSC58_03556"/>
<sequence>MHFAPLSDCTVGVIQEANKANNAAFNEVKKVVRKRQTHNPYVQAILTPVLTYNTPTEKKRHEPNPNAPAFIPVEKPWDTYTLGAYNDELYVDETAYDCSVYGSPYYYAQYMPASHAHPTATLCQLHAEPTESGSTSMLDDKSLNLSNNSGSCVNTGSSVVSAPIQRSNNLYKMYVDGRPKVVRGVIYAEVKVELRLGTEVFIVNDVPQIFGVIVKPDELVGCHVIVEGDRGEDMGVIVSVERSEQEPVKSVESEEEGESANLRVLRLAVSEEVESFHRLDQLEGEALRFCKAAIDSLNMRTPLQVQRAVFQFDRKKLTFTYCSDSYVEFKALLRALNRQYQCRIWMHQLNWELNCRQRRQPADVEAHRKKRREARKCGAAKKDGKRNHEATE</sequence>
<dbReference type="InterPro" id="IPR007557">
    <property type="entry name" value="PSP1_C"/>
</dbReference>
<dbReference type="InterPro" id="IPR047767">
    <property type="entry name" value="PSP1-like"/>
</dbReference>
<evidence type="ECO:0000256" key="1">
    <source>
        <dbReference type="SAM" id="MobiDB-lite"/>
    </source>
</evidence>
<comment type="caution">
    <text evidence="3">The sequence shown here is derived from an EMBL/GenBank/DDBJ whole genome shotgun (WGS) entry which is preliminary data.</text>
</comment>
<dbReference type="GO" id="GO:0005737">
    <property type="term" value="C:cytoplasm"/>
    <property type="evidence" value="ECO:0007669"/>
    <property type="project" value="TreeGrafter"/>
</dbReference>
<feature type="domain" description="PSP1 C-terminal" evidence="2">
    <location>
        <begin position="262"/>
        <end position="349"/>
    </location>
</feature>
<evidence type="ECO:0000259" key="2">
    <source>
        <dbReference type="PROSITE" id="PS51411"/>
    </source>
</evidence>
<feature type="compositionally biased region" description="Basic and acidic residues" evidence="1">
    <location>
        <begin position="380"/>
        <end position="392"/>
    </location>
</feature>
<accession>A0A3R7KIC4</accession>
<dbReference type="EMBL" id="MKGL01000071">
    <property type="protein sequence ID" value="RNF08198.1"/>
    <property type="molecule type" value="Genomic_DNA"/>
</dbReference>
<dbReference type="Proteomes" id="UP000283634">
    <property type="component" value="Unassembled WGS sequence"/>
</dbReference>
<dbReference type="OMA" id="YEAPMEV"/>
<reference evidence="3 4" key="1">
    <citation type="journal article" date="2018" name="BMC Genomics">
        <title>Genomic comparison of Trypanosoma conorhini and Trypanosoma rangeli to Trypanosoma cruzi strains of high and low virulence.</title>
        <authorList>
            <person name="Bradwell K.R."/>
            <person name="Koparde V.N."/>
            <person name="Matveyev A.V."/>
            <person name="Serrano M.G."/>
            <person name="Alves J.M."/>
            <person name="Parikh H."/>
            <person name="Huang B."/>
            <person name="Lee V."/>
            <person name="Espinosa-Alvarez O."/>
            <person name="Ortiz P.A."/>
            <person name="Costa-Martins A.G."/>
            <person name="Teixeira M.M."/>
            <person name="Buck G.A."/>
        </authorList>
    </citation>
    <scope>NUCLEOTIDE SEQUENCE [LARGE SCALE GENOMIC DNA]</scope>
    <source>
        <strain evidence="3 4">AM80</strain>
    </source>
</reference>
<keyword evidence="4" id="KW-1185">Reference proteome</keyword>
<protein>
    <submittedName>
        <fullName evidence="3">PSP1 family protein</fullName>
    </submittedName>
</protein>
<feature type="region of interest" description="Disordered" evidence="1">
    <location>
        <begin position="362"/>
        <end position="392"/>
    </location>
</feature>
<organism evidence="3 4">
    <name type="scientific">Trypanosoma rangeli</name>
    <dbReference type="NCBI Taxonomy" id="5698"/>
    <lineage>
        <taxon>Eukaryota</taxon>
        <taxon>Discoba</taxon>
        <taxon>Euglenozoa</taxon>
        <taxon>Kinetoplastea</taxon>
        <taxon>Metakinetoplastina</taxon>
        <taxon>Trypanosomatida</taxon>
        <taxon>Trypanosomatidae</taxon>
        <taxon>Trypanosoma</taxon>
        <taxon>Herpetosoma</taxon>
    </lineage>
</organism>